<dbReference type="InterPro" id="IPR006085">
    <property type="entry name" value="XPG_DNA_repair_N"/>
</dbReference>
<sequence length="569" mass="65555">MGVKELWRLIEPSHEKVDFDKLSGKKFAIDLSGWVVESQKVHQAVKEQPKMYLRNLFFRTSKLLMSGVLPVFVLEGKVPELKQAVMNERQATRQGSDKAPKKNVGRSRFNRVLSECQKMLKLMGLTCIKAPGEAEAMCAYLDEDNLVDGCITQDGDCFLYGARRVYREYSATENEAQKFTIEKIEQIYKLNREKMIAIALVCGCDYTKGVPKAGIQSALEFFDNYDDENILDEMKKWKNNRVVGKKGKKDLKTYCQEIEDFPSQDVIDEFLERKCQMPRKIDEWSSPNGPELIQFLSNNLNWKFDETLSKVLKIIARWQILNPDKLNTGFLIPDKIEKTRTLKSIPIYEISWNYLDKNDYKKICLTDEDEKILDNEIITQEPQSSVMINYSSLVVSFEEDKRKKAEEKNAAKKGKKKKKTTTQESNETSPIKNTKKPRKKPDQGLKRIDEIFTNKKPTTNNKNKKINEIIDKPNDKPSPIKKSKQRRTKLNETVDVIIANFDADNDFDTDVDLDESDMSSDNESIIDSDVINVDIVSPVKKIQKLQTIDVIDLSIDDIPYVPLSERILL</sequence>
<keyword evidence="2" id="KW-0540">Nuclease</keyword>
<keyword evidence="9" id="KW-0539">Nucleus</keyword>
<gene>
    <name evidence="14" type="ORF">HCN44_005902</name>
</gene>
<evidence type="ECO:0000259" key="13">
    <source>
        <dbReference type="SMART" id="SM00485"/>
    </source>
</evidence>
<keyword evidence="7" id="KW-0460">Magnesium</keyword>
<dbReference type="OrthoDB" id="2959108at2759"/>
<dbReference type="Pfam" id="PF00752">
    <property type="entry name" value="XPG_N"/>
    <property type="match status" value="1"/>
</dbReference>
<dbReference type="CDD" id="cd09869">
    <property type="entry name" value="PIN_GEN1"/>
    <property type="match status" value="1"/>
</dbReference>
<dbReference type="PANTHER" id="PTHR11081:SF70">
    <property type="entry name" value="FLAP ENDONUCLEASE GEN HOMOLOG 1"/>
    <property type="match status" value="1"/>
</dbReference>
<accession>A0A834XYF8</accession>
<dbReference type="GO" id="GO:0046872">
    <property type="term" value="F:metal ion binding"/>
    <property type="evidence" value="ECO:0007669"/>
    <property type="project" value="UniProtKB-KW"/>
</dbReference>
<feature type="compositionally biased region" description="Basic and acidic residues" evidence="11">
    <location>
        <begin position="401"/>
        <end position="410"/>
    </location>
</feature>
<evidence type="ECO:0000256" key="1">
    <source>
        <dbReference type="ARBA" id="ARBA00001946"/>
    </source>
</evidence>
<evidence type="ECO:0000256" key="9">
    <source>
        <dbReference type="ARBA" id="ARBA00023242"/>
    </source>
</evidence>
<dbReference type="SUPFAM" id="SSF47807">
    <property type="entry name" value="5' to 3' exonuclease, C-terminal subdomain"/>
    <property type="match status" value="1"/>
</dbReference>
<dbReference type="InterPro" id="IPR006086">
    <property type="entry name" value="XPG-I_dom"/>
</dbReference>
<evidence type="ECO:0008006" key="16">
    <source>
        <dbReference type="Google" id="ProtNLM"/>
    </source>
</evidence>
<evidence type="ECO:0000313" key="15">
    <source>
        <dbReference type="Proteomes" id="UP000639338"/>
    </source>
</evidence>
<dbReference type="AlphaFoldDB" id="A0A834XYF8"/>
<protein>
    <recommendedName>
        <fullName evidence="16">Flap endonuclease GEN</fullName>
    </recommendedName>
</protein>
<dbReference type="InterPro" id="IPR029060">
    <property type="entry name" value="PIN-like_dom_sf"/>
</dbReference>
<dbReference type="GO" id="GO:0000400">
    <property type="term" value="F:four-way junction DNA binding"/>
    <property type="evidence" value="ECO:0007669"/>
    <property type="project" value="TreeGrafter"/>
</dbReference>
<evidence type="ECO:0000256" key="3">
    <source>
        <dbReference type="ARBA" id="ARBA00022723"/>
    </source>
</evidence>
<keyword evidence="5" id="KW-0227">DNA damage</keyword>
<dbReference type="PANTHER" id="PTHR11081">
    <property type="entry name" value="FLAP ENDONUCLEASE FAMILY MEMBER"/>
    <property type="match status" value="1"/>
</dbReference>
<dbReference type="Proteomes" id="UP000639338">
    <property type="component" value="Unassembled WGS sequence"/>
</dbReference>
<dbReference type="SMART" id="SM00279">
    <property type="entry name" value="HhH2"/>
    <property type="match status" value="1"/>
</dbReference>
<organism evidence="14 15">
    <name type="scientific">Aphidius gifuensis</name>
    <name type="common">Parasitoid wasp</name>
    <dbReference type="NCBI Taxonomy" id="684658"/>
    <lineage>
        <taxon>Eukaryota</taxon>
        <taxon>Metazoa</taxon>
        <taxon>Ecdysozoa</taxon>
        <taxon>Arthropoda</taxon>
        <taxon>Hexapoda</taxon>
        <taxon>Insecta</taxon>
        <taxon>Pterygota</taxon>
        <taxon>Neoptera</taxon>
        <taxon>Endopterygota</taxon>
        <taxon>Hymenoptera</taxon>
        <taxon>Apocrita</taxon>
        <taxon>Ichneumonoidea</taxon>
        <taxon>Braconidae</taxon>
        <taxon>Aphidiinae</taxon>
        <taxon>Aphidius</taxon>
    </lineage>
</organism>
<evidence type="ECO:0000256" key="5">
    <source>
        <dbReference type="ARBA" id="ARBA00022763"/>
    </source>
</evidence>
<keyword evidence="15" id="KW-1185">Reference proteome</keyword>
<dbReference type="GO" id="GO:0017108">
    <property type="term" value="F:5'-flap endonuclease activity"/>
    <property type="evidence" value="ECO:0007669"/>
    <property type="project" value="UniProtKB-ARBA"/>
</dbReference>
<dbReference type="Gene3D" id="1.10.150.20">
    <property type="entry name" value="5' to 3' exonuclease, C-terminal subdomain"/>
    <property type="match status" value="1"/>
</dbReference>
<reference evidence="14 15" key="1">
    <citation type="submission" date="2020-08" db="EMBL/GenBank/DDBJ databases">
        <title>Aphidius gifuensis genome sequencing and assembly.</title>
        <authorList>
            <person name="Du Z."/>
        </authorList>
    </citation>
    <scope>NUCLEOTIDE SEQUENCE [LARGE SCALE GENOMIC DNA]</scope>
    <source>
        <strain evidence="14">YNYX2018</strain>
        <tissue evidence="14">Adults</tissue>
    </source>
</reference>
<dbReference type="Gene3D" id="3.40.50.1010">
    <property type="entry name" value="5'-nuclease"/>
    <property type="match status" value="1"/>
</dbReference>
<evidence type="ECO:0000313" key="14">
    <source>
        <dbReference type="EMBL" id="KAF7993121.1"/>
    </source>
</evidence>
<evidence type="ECO:0000256" key="11">
    <source>
        <dbReference type="SAM" id="MobiDB-lite"/>
    </source>
</evidence>
<dbReference type="SMART" id="SM00484">
    <property type="entry name" value="XPGI"/>
    <property type="match status" value="1"/>
</dbReference>
<feature type="domain" description="XPG-I" evidence="12">
    <location>
        <begin position="121"/>
        <end position="193"/>
    </location>
</feature>
<dbReference type="FunFam" id="1.10.150.20:FF:000030">
    <property type="entry name" value="Flap endonuclease GEN-like 1"/>
    <property type="match status" value="1"/>
</dbReference>
<name>A0A834XYF8_APHGI</name>
<comment type="cofactor">
    <cofactor evidence="1">
        <name>Mg(2+)</name>
        <dbReference type="ChEBI" id="CHEBI:18420"/>
    </cofactor>
</comment>
<feature type="region of interest" description="Disordered" evidence="11">
    <location>
        <begin position="401"/>
        <end position="486"/>
    </location>
</feature>
<keyword evidence="3" id="KW-0479">Metal-binding</keyword>
<dbReference type="GO" id="GO:0006281">
    <property type="term" value="P:DNA repair"/>
    <property type="evidence" value="ECO:0007669"/>
    <property type="project" value="UniProtKB-KW"/>
</dbReference>
<feature type="compositionally biased region" description="Basic residues" evidence="11">
    <location>
        <begin position="411"/>
        <end position="420"/>
    </location>
</feature>
<evidence type="ECO:0000256" key="10">
    <source>
        <dbReference type="ARBA" id="ARBA00038112"/>
    </source>
</evidence>
<evidence type="ECO:0000256" key="6">
    <source>
        <dbReference type="ARBA" id="ARBA00022801"/>
    </source>
</evidence>
<dbReference type="SUPFAM" id="SSF88723">
    <property type="entry name" value="PIN domain-like"/>
    <property type="match status" value="1"/>
</dbReference>
<dbReference type="SMART" id="SM00485">
    <property type="entry name" value="XPGN"/>
    <property type="match status" value="1"/>
</dbReference>
<dbReference type="InterPro" id="IPR041012">
    <property type="entry name" value="GEN_chromo"/>
</dbReference>
<feature type="compositionally biased region" description="Basic and acidic residues" evidence="11">
    <location>
        <begin position="465"/>
        <end position="475"/>
    </location>
</feature>
<keyword evidence="4" id="KW-0255">Endonuclease</keyword>
<keyword evidence="8" id="KW-0234">DNA repair</keyword>
<keyword evidence="6" id="KW-0378">Hydrolase</keyword>
<evidence type="ECO:0000256" key="8">
    <source>
        <dbReference type="ARBA" id="ARBA00023204"/>
    </source>
</evidence>
<dbReference type="InterPro" id="IPR006084">
    <property type="entry name" value="XPG/Rad2"/>
</dbReference>
<evidence type="ECO:0000256" key="4">
    <source>
        <dbReference type="ARBA" id="ARBA00022759"/>
    </source>
</evidence>
<dbReference type="PRINTS" id="PR00853">
    <property type="entry name" value="XPGRADSUPER"/>
</dbReference>
<feature type="compositionally biased region" description="Polar residues" evidence="11">
    <location>
        <begin position="422"/>
        <end position="432"/>
    </location>
</feature>
<evidence type="ECO:0000256" key="2">
    <source>
        <dbReference type="ARBA" id="ARBA00022722"/>
    </source>
</evidence>
<evidence type="ECO:0000259" key="12">
    <source>
        <dbReference type="SMART" id="SM00484"/>
    </source>
</evidence>
<evidence type="ECO:0000256" key="7">
    <source>
        <dbReference type="ARBA" id="ARBA00022842"/>
    </source>
</evidence>
<dbReference type="InterPro" id="IPR008918">
    <property type="entry name" value="HhH2"/>
</dbReference>
<dbReference type="InterPro" id="IPR036279">
    <property type="entry name" value="5-3_exonuclease_C_sf"/>
</dbReference>
<comment type="similarity">
    <text evidence="10">Belongs to the XPG/RAD2 endonuclease family. GEN subfamily.</text>
</comment>
<feature type="domain" description="XPG N-terminal" evidence="13">
    <location>
        <begin position="1"/>
        <end position="96"/>
    </location>
</feature>
<comment type="caution">
    <text evidence="14">The sequence shown here is derived from an EMBL/GenBank/DDBJ whole genome shotgun (WGS) entry which is preliminary data.</text>
</comment>
<dbReference type="Pfam" id="PF00867">
    <property type="entry name" value="XPG_I"/>
    <property type="match status" value="1"/>
</dbReference>
<feature type="compositionally biased region" description="Basic and acidic residues" evidence="11">
    <location>
        <begin position="440"/>
        <end position="453"/>
    </location>
</feature>
<dbReference type="Pfam" id="PF18704">
    <property type="entry name" value="Chromo_2"/>
    <property type="match status" value="1"/>
</dbReference>
<proteinExistence type="inferred from homology"/>
<dbReference type="EMBL" id="JACMRX010000003">
    <property type="protein sequence ID" value="KAF7993121.1"/>
    <property type="molecule type" value="Genomic_DNA"/>
</dbReference>
<dbReference type="GO" id="GO:0008821">
    <property type="term" value="F:crossover junction DNA endonuclease activity"/>
    <property type="evidence" value="ECO:0007669"/>
    <property type="project" value="UniProtKB-ARBA"/>
</dbReference>